<feature type="repeat" description="WD" evidence="6">
    <location>
        <begin position="58"/>
        <end position="82"/>
    </location>
</feature>
<dbReference type="AlphaFoldDB" id="A0A9W9ZEN1"/>
<keyword evidence="5" id="KW-0539">Nucleus</keyword>
<dbReference type="GO" id="GO:0036265">
    <property type="term" value="P:RNA (guanine-N7)-methylation"/>
    <property type="evidence" value="ECO:0007669"/>
    <property type="project" value="InterPro"/>
</dbReference>
<comment type="caution">
    <text evidence="8">The sequence shown here is derived from an EMBL/GenBank/DDBJ whole genome shotgun (WGS) entry which is preliminary data.</text>
</comment>
<keyword evidence="2 6" id="KW-0853">WD repeat</keyword>
<dbReference type="Proteomes" id="UP001163046">
    <property type="component" value="Unassembled WGS sequence"/>
</dbReference>
<keyword evidence="4" id="KW-0677">Repeat</keyword>
<evidence type="ECO:0000256" key="2">
    <source>
        <dbReference type="ARBA" id="ARBA00022574"/>
    </source>
</evidence>
<dbReference type="EMBL" id="MU826354">
    <property type="protein sequence ID" value="KAJ7380311.1"/>
    <property type="molecule type" value="Genomic_DNA"/>
</dbReference>
<keyword evidence="3" id="KW-0819">tRNA processing</keyword>
<evidence type="ECO:0000256" key="4">
    <source>
        <dbReference type="ARBA" id="ARBA00022737"/>
    </source>
</evidence>
<dbReference type="PANTHER" id="PTHR16288:SF0">
    <property type="entry name" value="TRNA (GUANINE-N(7)-)-METHYLTRANSFERASE NON-CATALYTIC SUBUNIT WDR4"/>
    <property type="match status" value="1"/>
</dbReference>
<feature type="compositionally biased region" description="Basic and acidic residues" evidence="7">
    <location>
        <begin position="237"/>
        <end position="250"/>
    </location>
</feature>
<feature type="compositionally biased region" description="Basic and acidic residues" evidence="7">
    <location>
        <begin position="267"/>
        <end position="278"/>
    </location>
</feature>
<dbReference type="SUPFAM" id="SSF101898">
    <property type="entry name" value="NHL repeat"/>
    <property type="match status" value="1"/>
</dbReference>
<accession>A0A9W9ZEN1</accession>
<name>A0A9W9ZEN1_9CNID</name>
<protein>
    <submittedName>
        <fullName evidence="8">WD repeat-containing protein 4</fullName>
    </submittedName>
</protein>
<sequence>MILDMVLTRDDKFLITSDRDEKIRVSCYPNSYNIRSFCLGNLDFVSCLALLQGSGSQSILVSGGGDGFVRFWNPDSGEQITSKMIDDSTERTKEQNQKEDSLCCPIVSCLACCHKHSVVCVVIERCKTIHLYHTNQNEVTTLPSLETNVPSWSAVFDPEGRLWCVQPHPGEPVVVFEPKGDSPNLTYAKLSSVFSPVVSSASDWNFLKGCVNKERKLETLRKKEFDNITEYLVRKEDRIEKKKNKNKELGNGHTTMDDSALAQGAESEAKRPKLELTS</sequence>
<feature type="region of interest" description="Disordered" evidence="7">
    <location>
        <begin position="237"/>
        <end position="278"/>
    </location>
</feature>
<dbReference type="PROSITE" id="PS50082">
    <property type="entry name" value="WD_REPEATS_2"/>
    <property type="match status" value="1"/>
</dbReference>
<dbReference type="GO" id="GO:0005634">
    <property type="term" value="C:nucleus"/>
    <property type="evidence" value="ECO:0007669"/>
    <property type="project" value="UniProtKB-SubCell"/>
</dbReference>
<gene>
    <name evidence="8" type="primary">WDR4</name>
    <name evidence="8" type="ORF">OS493_011031</name>
</gene>
<dbReference type="Gene3D" id="2.130.10.10">
    <property type="entry name" value="YVTN repeat-like/Quinoprotein amine dehydrogenase"/>
    <property type="match status" value="1"/>
</dbReference>
<evidence type="ECO:0000256" key="7">
    <source>
        <dbReference type="SAM" id="MobiDB-lite"/>
    </source>
</evidence>
<evidence type="ECO:0000256" key="6">
    <source>
        <dbReference type="PROSITE-ProRule" id="PRU00221"/>
    </source>
</evidence>
<evidence type="ECO:0000256" key="1">
    <source>
        <dbReference type="ARBA" id="ARBA00004123"/>
    </source>
</evidence>
<dbReference type="GO" id="GO:0043527">
    <property type="term" value="C:tRNA methyltransferase complex"/>
    <property type="evidence" value="ECO:0007669"/>
    <property type="project" value="TreeGrafter"/>
</dbReference>
<dbReference type="InterPro" id="IPR015943">
    <property type="entry name" value="WD40/YVTN_repeat-like_dom_sf"/>
</dbReference>
<dbReference type="PANTHER" id="PTHR16288">
    <property type="entry name" value="WD40 REPEAT PROTEIN 4"/>
    <property type="match status" value="1"/>
</dbReference>
<keyword evidence="9" id="KW-1185">Reference proteome</keyword>
<dbReference type="InterPro" id="IPR028884">
    <property type="entry name" value="Trm82"/>
</dbReference>
<comment type="subcellular location">
    <subcellularLocation>
        <location evidence="1">Nucleus</location>
    </subcellularLocation>
</comment>
<proteinExistence type="predicted"/>
<evidence type="ECO:0000256" key="5">
    <source>
        <dbReference type="ARBA" id="ARBA00023242"/>
    </source>
</evidence>
<evidence type="ECO:0000256" key="3">
    <source>
        <dbReference type="ARBA" id="ARBA00022694"/>
    </source>
</evidence>
<reference evidence="8" key="1">
    <citation type="submission" date="2023-01" db="EMBL/GenBank/DDBJ databases">
        <title>Genome assembly of the deep-sea coral Lophelia pertusa.</title>
        <authorList>
            <person name="Herrera S."/>
            <person name="Cordes E."/>
        </authorList>
    </citation>
    <scope>NUCLEOTIDE SEQUENCE</scope>
    <source>
        <strain evidence="8">USNM1676648</strain>
        <tissue evidence="8">Polyp</tissue>
    </source>
</reference>
<evidence type="ECO:0000313" key="9">
    <source>
        <dbReference type="Proteomes" id="UP001163046"/>
    </source>
</evidence>
<dbReference type="InterPro" id="IPR001680">
    <property type="entry name" value="WD40_rpt"/>
</dbReference>
<organism evidence="8 9">
    <name type="scientific">Desmophyllum pertusum</name>
    <dbReference type="NCBI Taxonomy" id="174260"/>
    <lineage>
        <taxon>Eukaryota</taxon>
        <taxon>Metazoa</taxon>
        <taxon>Cnidaria</taxon>
        <taxon>Anthozoa</taxon>
        <taxon>Hexacorallia</taxon>
        <taxon>Scleractinia</taxon>
        <taxon>Caryophylliina</taxon>
        <taxon>Caryophylliidae</taxon>
        <taxon>Desmophyllum</taxon>
    </lineage>
</organism>
<dbReference type="GO" id="GO:0005829">
    <property type="term" value="C:cytosol"/>
    <property type="evidence" value="ECO:0007669"/>
    <property type="project" value="TreeGrafter"/>
</dbReference>
<dbReference type="OrthoDB" id="371245at2759"/>
<evidence type="ECO:0000313" key="8">
    <source>
        <dbReference type="EMBL" id="KAJ7380311.1"/>
    </source>
</evidence>
<dbReference type="GO" id="GO:0006400">
    <property type="term" value="P:tRNA modification"/>
    <property type="evidence" value="ECO:0007669"/>
    <property type="project" value="TreeGrafter"/>
</dbReference>